<keyword evidence="1" id="KW-0812">Transmembrane</keyword>
<keyword evidence="3" id="KW-1185">Reference proteome</keyword>
<accession>D9SLE4</accession>
<keyword evidence="1" id="KW-1133">Transmembrane helix</keyword>
<keyword evidence="1" id="KW-0472">Membrane</keyword>
<proteinExistence type="predicted"/>
<dbReference type="Proteomes" id="UP000002730">
    <property type="component" value="Chromosome"/>
</dbReference>
<name>D9SLE4_CLOC7</name>
<dbReference type="HOGENOM" id="CLU_1701170_0_0_9"/>
<sequence>MEKKYLRAKRAYTLIEVLLAITIMSVITLMSFNFYNHQIKMIKEIEDEFGKKDLITYVYSCKSYCLENQIGCTIMINPWESRKLMFIDGYEIVSNYALPKGQEFICTVFGNNSSLMISKEGKFLTSGRIVYKNSRNKQEKLIINVNERDIYFEE</sequence>
<dbReference type="AlphaFoldDB" id="D9SLE4"/>
<dbReference type="EMBL" id="CP002160">
    <property type="protein sequence ID" value="ADL51660.1"/>
    <property type="molecule type" value="Genomic_DNA"/>
</dbReference>
<evidence type="ECO:0000313" key="2">
    <source>
        <dbReference type="EMBL" id="ADL51660.1"/>
    </source>
</evidence>
<dbReference type="STRING" id="573061.Clocel_1916"/>
<dbReference type="RefSeq" id="WP_010077122.1">
    <property type="nucleotide sequence ID" value="NC_014393.1"/>
</dbReference>
<dbReference type="NCBIfam" id="TIGR02532">
    <property type="entry name" value="IV_pilin_GFxxxE"/>
    <property type="match status" value="1"/>
</dbReference>
<evidence type="ECO:0000256" key="1">
    <source>
        <dbReference type="SAM" id="Phobius"/>
    </source>
</evidence>
<reference evidence="2 3" key="1">
    <citation type="submission" date="2010-08" db="EMBL/GenBank/DDBJ databases">
        <title>Complete sequence of Clostridium cellulovorans 743B.</title>
        <authorList>
            <consortium name="US DOE Joint Genome Institute"/>
            <person name="Lucas S."/>
            <person name="Copeland A."/>
            <person name="Lapidus A."/>
            <person name="Cheng J.-F."/>
            <person name="Bruce D."/>
            <person name="Goodwin L."/>
            <person name="Pitluck S."/>
            <person name="Chertkov O."/>
            <person name="Detter J.C."/>
            <person name="Han C."/>
            <person name="Tapia R."/>
            <person name="Land M."/>
            <person name="Hauser L."/>
            <person name="Chang Y.-J."/>
            <person name="Jeffries C."/>
            <person name="Kyrpides N."/>
            <person name="Ivanova N."/>
            <person name="Mikhailova N."/>
            <person name="Hemme C.L."/>
            <person name="Woyke T."/>
        </authorList>
    </citation>
    <scope>NUCLEOTIDE SEQUENCE [LARGE SCALE GENOMIC DNA]</scope>
    <source>
        <strain evidence="3">ATCC 35296 / DSM 3052 / OCM 3 / 743B</strain>
    </source>
</reference>
<evidence type="ECO:0008006" key="4">
    <source>
        <dbReference type="Google" id="ProtNLM"/>
    </source>
</evidence>
<protein>
    <recommendedName>
        <fullName evidence="4">Prepilin-type N-terminal cleavage/methylation domain-containing protein</fullName>
    </recommendedName>
</protein>
<dbReference type="InterPro" id="IPR012902">
    <property type="entry name" value="N_methyl_site"/>
</dbReference>
<evidence type="ECO:0000313" key="3">
    <source>
        <dbReference type="Proteomes" id="UP000002730"/>
    </source>
</evidence>
<gene>
    <name evidence="2" type="ordered locus">Clocel_1916</name>
</gene>
<dbReference type="Pfam" id="PF07963">
    <property type="entry name" value="N_methyl"/>
    <property type="match status" value="1"/>
</dbReference>
<organism evidence="2 3">
    <name type="scientific">Clostridium cellulovorans (strain ATCC 35296 / DSM 3052 / OCM 3 / 743B)</name>
    <dbReference type="NCBI Taxonomy" id="573061"/>
    <lineage>
        <taxon>Bacteria</taxon>
        <taxon>Bacillati</taxon>
        <taxon>Bacillota</taxon>
        <taxon>Clostridia</taxon>
        <taxon>Eubacteriales</taxon>
        <taxon>Clostridiaceae</taxon>
        <taxon>Clostridium</taxon>
    </lineage>
</organism>
<feature type="transmembrane region" description="Helical" evidence="1">
    <location>
        <begin position="12"/>
        <end position="35"/>
    </location>
</feature>
<dbReference type="KEGG" id="ccb:Clocel_1916"/>